<feature type="compositionally biased region" description="Acidic residues" evidence="2">
    <location>
        <begin position="80"/>
        <end position="110"/>
    </location>
</feature>
<dbReference type="CDD" id="cd00590">
    <property type="entry name" value="RRM_SF"/>
    <property type="match status" value="1"/>
</dbReference>
<protein>
    <recommendedName>
        <fullName evidence="3">RRM domain-containing protein</fullName>
    </recommendedName>
</protein>
<evidence type="ECO:0000256" key="1">
    <source>
        <dbReference type="PROSITE-ProRule" id="PRU00176"/>
    </source>
</evidence>
<dbReference type="PANTHER" id="PTHR37200:SF1">
    <property type="entry name" value="RNA-BINDING (RRM_RBD_RNP MOTIFS) FAMILY PROTEIN"/>
    <property type="match status" value="1"/>
</dbReference>
<sequence length="538" mass="60437">MNGASLCNSVLLHSHSLSRFQSSSSSCSVYLISSARTTSKYISISHRIRQSFREVIEKRSNGFCSFAVNKRRSGDSVIVESDDDDEEDDEDWGEFDEEDEGEEEEEDEGEFLPMDKMKKWLEKKPRGFGLGKKYETLIEDKLLDEIEQSWKAQAANLNKLKNDPLKSQQLKRDDNLLKGTGETQIGFRVRVTNLPKKKNVHRDLKVAFKEVSGVLSITPAVSGNKKTKDPVCKGFAHVDFKTEIDANRFVKQFTGQSLAFGKVIKQIKCQVVEFTSDDSVSKEVYLDNGFKVQKLPYSGLEGDSNADVVEEEVLLGSGEESDDSEEEVDEREVEDDERNHISSSIESSPIEMTRDSNTKLKFEKQVVKREIREHEELETPLVSFQVNKSEEAAAETHLDDEQSEEAVAETLLNDELDGDDEEEVAEDNLEPLNSSLSSSEENRVDRIRRLEQKLLGKEKLLGGGVGFDKPEAKPARVEGKKKEKKKKTKILVKGQAKKGTKIEIPGSSKRLKVKEKALLTGVLVKYAAKVASTSNNDE</sequence>
<feature type="region of interest" description="Disordered" evidence="2">
    <location>
        <begin position="76"/>
        <end position="114"/>
    </location>
</feature>
<feature type="domain" description="RRM" evidence="3">
    <location>
        <begin position="187"/>
        <end position="265"/>
    </location>
</feature>
<dbReference type="PANTHER" id="PTHR37200">
    <property type="entry name" value="RNA-BINDING (RRM/RBD/RNP MOTIFS) FAMILY PROTEIN"/>
    <property type="match status" value="1"/>
</dbReference>
<keyword evidence="1" id="KW-0694">RNA-binding</keyword>
<feature type="region of interest" description="Disordered" evidence="2">
    <location>
        <begin position="377"/>
        <end position="444"/>
    </location>
</feature>
<evidence type="ECO:0000313" key="5">
    <source>
        <dbReference type="Proteomes" id="UP000078284"/>
    </source>
</evidence>
<feature type="compositionally biased region" description="Acidic residues" evidence="2">
    <location>
        <begin position="315"/>
        <end position="336"/>
    </location>
</feature>
<feature type="compositionally biased region" description="Low complexity" evidence="2">
    <location>
        <begin position="341"/>
        <end position="351"/>
    </location>
</feature>
<feature type="compositionally biased region" description="Basic and acidic residues" evidence="2">
    <location>
        <begin position="388"/>
        <end position="400"/>
    </location>
</feature>
<evidence type="ECO:0000259" key="3">
    <source>
        <dbReference type="PROSITE" id="PS50102"/>
    </source>
</evidence>
<dbReference type="AlphaFoldDB" id="A0A178WIA8"/>
<dbReference type="Proteomes" id="UP000078284">
    <property type="component" value="Chromosome 1"/>
</dbReference>
<accession>A0A178WIA8</accession>
<feature type="compositionally biased region" description="Acidic residues" evidence="2">
    <location>
        <begin position="401"/>
        <end position="429"/>
    </location>
</feature>
<proteinExistence type="predicted"/>
<dbReference type="ExpressionAtlas" id="A0A178WIA8">
    <property type="expression patterns" value="baseline and differential"/>
</dbReference>
<dbReference type="InterPro" id="IPR000504">
    <property type="entry name" value="RRM_dom"/>
</dbReference>
<reference evidence="5" key="1">
    <citation type="journal article" date="2016" name="Proc. Natl. Acad. Sci. U.S.A.">
        <title>Chromosome-level assembly of Arabidopsis thaliana Ler reveals the extent of translocation and inversion polymorphisms.</title>
        <authorList>
            <person name="Zapata L."/>
            <person name="Ding J."/>
            <person name="Willing E.M."/>
            <person name="Hartwig B."/>
            <person name="Bezdan D."/>
            <person name="Jiao W.B."/>
            <person name="Patel V."/>
            <person name="Velikkakam James G."/>
            <person name="Koornneef M."/>
            <person name="Ossowski S."/>
            <person name="Schneeberger K."/>
        </authorList>
    </citation>
    <scope>NUCLEOTIDE SEQUENCE [LARGE SCALE GENOMIC DNA]</scope>
    <source>
        <strain evidence="5">cv. Landsberg erecta</strain>
    </source>
</reference>
<feature type="region of interest" description="Disordered" evidence="2">
    <location>
        <begin position="315"/>
        <end position="357"/>
    </location>
</feature>
<comment type="caution">
    <text evidence="4">The sequence shown here is derived from an EMBL/GenBank/DDBJ whole genome shotgun (WGS) entry which is preliminary data.</text>
</comment>
<evidence type="ECO:0000256" key="2">
    <source>
        <dbReference type="SAM" id="MobiDB-lite"/>
    </source>
</evidence>
<dbReference type="PROSITE" id="PS50102">
    <property type="entry name" value="RRM"/>
    <property type="match status" value="1"/>
</dbReference>
<dbReference type="InterPro" id="IPR012677">
    <property type="entry name" value="Nucleotide-bd_a/b_plait_sf"/>
</dbReference>
<name>A0A178WIA8_ARATH</name>
<dbReference type="SUPFAM" id="SSF54928">
    <property type="entry name" value="RNA-binding domain, RBD"/>
    <property type="match status" value="1"/>
</dbReference>
<dbReference type="EMBL" id="LUHQ01000001">
    <property type="protein sequence ID" value="OAP17481.1"/>
    <property type="molecule type" value="Genomic_DNA"/>
</dbReference>
<organism evidence="4 5">
    <name type="scientific">Arabidopsis thaliana</name>
    <name type="common">Mouse-ear cress</name>
    <dbReference type="NCBI Taxonomy" id="3702"/>
    <lineage>
        <taxon>Eukaryota</taxon>
        <taxon>Viridiplantae</taxon>
        <taxon>Streptophyta</taxon>
        <taxon>Embryophyta</taxon>
        <taxon>Tracheophyta</taxon>
        <taxon>Spermatophyta</taxon>
        <taxon>Magnoliopsida</taxon>
        <taxon>eudicotyledons</taxon>
        <taxon>Gunneridae</taxon>
        <taxon>Pentapetalae</taxon>
        <taxon>rosids</taxon>
        <taxon>malvids</taxon>
        <taxon>Brassicales</taxon>
        <taxon>Brassicaceae</taxon>
        <taxon>Camelineae</taxon>
        <taxon>Arabidopsis</taxon>
    </lineage>
</organism>
<feature type="region of interest" description="Disordered" evidence="2">
    <location>
        <begin position="463"/>
        <end position="490"/>
    </location>
</feature>
<dbReference type="GO" id="GO:0003723">
    <property type="term" value="F:RNA binding"/>
    <property type="evidence" value="ECO:0007669"/>
    <property type="project" value="UniProtKB-UniRule"/>
</dbReference>
<dbReference type="InterPro" id="IPR035979">
    <property type="entry name" value="RBD_domain_sf"/>
</dbReference>
<evidence type="ECO:0000313" key="4">
    <source>
        <dbReference type="EMBL" id="OAP17481.1"/>
    </source>
</evidence>
<feature type="compositionally biased region" description="Basic and acidic residues" evidence="2">
    <location>
        <begin position="468"/>
        <end position="481"/>
    </location>
</feature>
<feature type="compositionally biased region" description="Low complexity" evidence="2">
    <location>
        <begin position="430"/>
        <end position="439"/>
    </location>
</feature>
<gene>
    <name evidence="4" type="ordered locus">AXX17_At1g64340</name>
</gene>
<dbReference type="Gene3D" id="3.30.70.330">
    <property type="match status" value="1"/>
</dbReference>